<dbReference type="Proteomes" id="UP000229278">
    <property type="component" value="Unassembled WGS sequence"/>
</dbReference>
<dbReference type="InterPro" id="IPR014284">
    <property type="entry name" value="RNA_pol_sigma-70_dom"/>
</dbReference>
<comment type="similarity">
    <text evidence="7">Belongs to the sigma-70 factor family. RpoH subfamily.</text>
</comment>
<dbReference type="Gene3D" id="1.20.140.160">
    <property type="match status" value="1"/>
</dbReference>
<comment type="caution">
    <text evidence="7">Lacks conserved residue(s) required for the propagation of feature annotation.</text>
</comment>
<dbReference type="GO" id="GO:0005737">
    <property type="term" value="C:cytoplasm"/>
    <property type="evidence" value="ECO:0007669"/>
    <property type="project" value="UniProtKB-SubCell"/>
</dbReference>
<dbReference type="SUPFAM" id="SSF88659">
    <property type="entry name" value="Sigma3 and sigma4 domains of RNA polymerase sigma factors"/>
    <property type="match status" value="1"/>
</dbReference>
<gene>
    <name evidence="7 12" type="primary">rpoH</name>
    <name evidence="12" type="ORF">CSA09_01595</name>
</gene>
<feature type="short sequence motif" description="Interaction with polymerase core subunit RpoC" evidence="7">
    <location>
        <begin position="80"/>
        <end position="83"/>
    </location>
</feature>
<dbReference type="InterPro" id="IPR012759">
    <property type="entry name" value="RNA_pol_sigma_RpoH_proteobac"/>
</dbReference>
<keyword evidence="1 7" id="KW-0963">Cytoplasm</keyword>
<dbReference type="PROSITE" id="PS00716">
    <property type="entry name" value="SIGMA70_2"/>
    <property type="match status" value="1"/>
</dbReference>
<dbReference type="PANTHER" id="PTHR30376">
    <property type="entry name" value="SIGMA FACTOR RPOH HEAT SHOCK RELATED"/>
    <property type="match status" value="1"/>
</dbReference>
<dbReference type="HAMAP" id="MF_00961">
    <property type="entry name" value="Sigma70_RpoH"/>
    <property type="match status" value="1"/>
</dbReference>
<comment type="subcellular location">
    <subcellularLocation>
        <location evidence="7">Cytoplasm</location>
    </subcellularLocation>
</comment>
<dbReference type="NCBIfam" id="TIGR02937">
    <property type="entry name" value="sigma70-ECF"/>
    <property type="match status" value="1"/>
</dbReference>
<comment type="caution">
    <text evidence="12">The sequence shown here is derived from an EMBL/GenBank/DDBJ whole genome shotgun (WGS) entry which is preliminary data.</text>
</comment>
<feature type="DNA-binding region" description="H-T-H motif" evidence="7">
    <location>
        <begin position="257"/>
        <end position="276"/>
    </location>
</feature>
<evidence type="ECO:0000256" key="7">
    <source>
        <dbReference type="HAMAP-Rule" id="MF_00961"/>
    </source>
</evidence>
<dbReference type="FunFam" id="1.10.10.10:FF:000285">
    <property type="entry name" value="RNA polymerase sigma factor RpoH"/>
    <property type="match status" value="1"/>
</dbReference>
<dbReference type="InterPro" id="IPR007630">
    <property type="entry name" value="RNA_pol_sigma70_r4"/>
</dbReference>
<protein>
    <recommendedName>
        <fullName evidence="7 8">RNA polymerase sigma factor RpoH</fullName>
    </recommendedName>
    <alternativeName>
        <fullName evidence="7">RNA polymerase sigma-32 factor</fullName>
    </alternativeName>
</protein>
<dbReference type="PROSITE" id="PS00715">
    <property type="entry name" value="SIGMA70_1"/>
    <property type="match status" value="1"/>
</dbReference>
<dbReference type="InterPro" id="IPR013325">
    <property type="entry name" value="RNA_pol_sigma_r2"/>
</dbReference>
<feature type="region of interest" description="Sigma-70 factor domain-2" evidence="7">
    <location>
        <begin position="56"/>
        <end position="125"/>
    </location>
</feature>
<feature type="domain" description="RNA polymerase sigma-70" evidence="11">
    <location>
        <begin position="256"/>
        <end position="282"/>
    </location>
</feature>
<evidence type="ECO:0000256" key="4">
    <source>
        <dbReference type="ARBA" id="ARBA00023082"/>
    </source>
</evidence>
<evidence type="ECO:0000256" key="5">
    <source>
        <dbReference type="ARBA" id="ARBA00023125"/>
    </source>
</evidence>
<comment type="subunit">
    <text evidence="7">Interacts with the RNA polymerase core enzyme.</text>
</comment>
<evidence type="ECO:0000313" key="13">
    <source>
        <dbReference type="Proteomes" id="UP000229278"/>
    </source>
</evidence>
<name>A0A2G6PG87_9GAMM</name>
<feature type="domain" description="RNA polymerase sigma-70" evidence="10">
    <location>
        <begin position="80"/>
        <end position="93"/>
    </location>
</feature>
<dbReference type="InterPro" id="IPR009042">
    <property type="entry name" value="RNA_pol_sigma70_r1_2"/>
</dbReference>
<evidence type="ECO:0000259" key="10">
    <source>
        <dbReference type="PROSITE" id="PS00715"/>
    </source>
</evidence>
<dbReference type="Pfam" id="PF04542">
    <property type="entry name" value="Sigma70_r2"/>
    <property type="match status" value="1"/>
</dbReference>
<organism evidence="12 13">
    <name type="scientific">Candidatus Contendibacter odensensis</name>
    <dbReference type="NCBI Taxonomy" id="1400860"/>
    <lineage>
        <taxon>Bacteria</taxon>
        <taxon>Pseudomonadati</taxon>
        <taxon>Pseudomonadota</taxon>
        <taxon>Gammaproteobacteria</taxon>
        <taxon>Candidatus Competibacteraceae</taxon>
        <taxon>Candidatus Contendibacter</taxon>
    </lineage>
</organism>
<dbReference type="GO" id="GO:0006352">
    <property type="term" value="P:DNA-templated transcription initiation"/>
    <property type="evidence" value="ECO:0007669"/>
    <property type="project" value="UniProtKB-UniRule"/>
</dbReference>
<dbReference type="NCBIfam" id="TIGR02392">
    <property type="entry name" value="rpoH_proteo"/>
    <property type="match status" value="1"/>
</dbReference>
<keyword evidence="2 7" id="KW-0805">Transcription regulation</keyword>
<evidence type="ECO:0000313" key="12">
    <source>
        <dbReference type="EMBL" id="PIE83567.1"/>
    </source>
</evidence>
<evidence type="ECO:0000256" key="6">
    <source>
        <dbReference type="ARBA" id="ARBA00023163"/>
    </source>
</evidence>
<keyword evidence="6 7" id="KW-0804">Transcription</keyword>
<dbReference type="InterPro" id="IPR013324">
    <property type="entry name" value="RNA_pol_sigma_r3/r4-like"/>
</dbReference>
<dbReference type="Gene3D" id="1.10.601.10">
    <property type="entry name" value="RNA Polymerase Primary Sigma Factor"/>
    <property type="match status" value="1"/>
</dbReference>
<evidence type="ECO:0000256" key="3">
    <source>
        <dbReference type="ARBA" id="ARBA00023016"/>
    </source>
</evidence>
<feature type="region of interest" description="Disordered" evidence="9">
    <location>
        <begin position="181"/>
        <end position="204"/>
    </location>
</feature>
<evidence type="ECO:0000259" key="11">
    <source>
        <dbReference type="PROSITE" id="PS00716"/>
    </source>
</evidence>
<keyword evidence="3 7" id="KW-0346">Stress response</keyword>
<dbReference type="InterPro" id="IPR000943">
    <property type="entry name" value="RNA_pol_sigma70"/>
</dbReference>
<evidence type="ECO:0000256" key="2">
    <source>
        <dbReference type="ARBA" id="ARBA00023015"/>
    </source>
</evidence>
<comment type="function">
    <text evidence="7">Sigma factors are initiation factors that promote the attachment of RNA polymerase to specific initiation sites and are then released. This sigma factor is involved in regulation of expression of heat shock genes.</text>
</comment>
<dbReference type="Pfam" id="PF04545">
    <property type="entry name" value="Sigma70_r4"/>
    <property type="match status" value="1"/>
</dbReference>
<keyword evidence="4 7" id="KW-0731">Sigma factor</keyword>
<dbReference type="AlphaFoldDB" id="A0A2G6PG87"/>
<dbReference type="NCBIfam" id="NF005143">
    <property type="entry name" value="PRK06596.1"/>
    <property type="match status" value="1"/>
</dbReference>
<dbReference type="GO" id="GO:0009408">
    <property type="term" value="P:response to heat"/>
    <property type="evidence" value="ECO:0007669"/>
    <property type="project" value="UniProtKB-UniRule"/>
</dbReference>
<accession>A0A2G6PG87</accession>
<dbReference type="InterPro" id="IPR050813">
    <property type="entry name" value="Sigma-70_Factor"/>
</dbReference>
<dbReference type="PRINTS" id="PR00046">
    <property type="entry name" value="SIGMA70FCT"/>
</dbReference>
<dbReference type="CDD" id="cd06171">
    <property type="entry name" value="Sigma70_r4"/>
    <property type="match status" value="1"/>
</dbReference>
<dbReference type="InterPro" id="IPR007627">
    <property type="entry name" value="RNA_pol_sigma70_r2"/>
</dbReference>
<dbReference type="EMBL" id="PDTV01000004">
    <property type="protein sequence ID" value="PIE83567.1"/>
    <property type="molecule type" value="Genomic_DNA"/>
</dbReference>
<dbReference type="GO" id="GO:0003677">
    <property type="term" value="F:DNA binding"/>
    <property type="evidence" value="ECO:0007669"/>
    <property type="project" value="UniProtKB-UniRule"/>
</dbReference>
<keyword evidence="5 7" id="KW-0238">DNA-binding</keyword>
<evidence type="ECO:0000256" key="9">
    <source>
        <dbReference type="SAM" id="MobiDB-lite"/>
    </source>
</evidence>
<dbReference type="SUPFAM" id="SSF88946">
    <property type="entry name" value="Sigma2 domain of RNA polymerase sigma factors"/>
    <property type="match status" value="1"/>
</dbReference>
<sequence>MTNALVPRMHNLPMPVDSVESYIRAVNRIPVLSAEEEQGLAQRLQLRDDLEAAQRLIVAHLRFVVHIARGYMGYGLPLGDLIQEGNVGLMKAVKRFDLGHGVRLVSFAVHWIRAEIHGFILRNWRIVKVATTKAQRKLFFKLRSAKKYLGWLSHDEVEAVARDLGVKPSTVVEMESRLSGHDVSFDPAPRSGDEDEQEDYTPSAYLQDDQTDPAVVLEQDDWEARTTSHLGEAMRQLDSRSRDIVQRRWLNDKKATLQELAAEYKVSAERIRQLENNAMKKLRTALPVVV</sequence>
<dbReference type="Pfam" id="PF00140">
    <property type="entry name" value="Sigma70_r1_2"/>
    <property type="match status" value="1"/>
</dbReference>
<dbReference type="PANTHER" id="PTHR30376:SF3">
    <property type="entry name" value="RNA POLYMERASE SIGMA FACTOR RPOH"/>
    <property type="match status" value="1"/>
</dbReference>
<evidence type="ECO:0000256" key="1">
    <source>
        <dbReference type="ARBA" id="ARBA00022490"/>
    </source>
</evidence>
<evidence type="ECO:0000256" key="8">
    <source>
        <dbReference type="NCBIfam" id="TIGR02392"/>
    </source>
</evidence>
<reference evidence="12 13" key="1">
    <citation type="submission" date="2017-10" db="EMBL/GenBank/DDBJ databases">
        <title>Novel microbial diversity and functional potential in the marine mammal oral microbiome.</title>
        <authorList>
            <person name="Dudek N.K."/>
            <person name="Sun C.L."/>
            <person name="Burstein D."/>
            <person name="Kantor R.S."/>
            <person name="Aliaga Goltsman D.S."/>
            <person name="Bik E.M."/>
            <person name="Thomas B.C."/>
            <person name="Banfield J.F."/>
            <person name="Relman D.A."/>
        </authorList>
    </citation>
    <scope>NUCLEOTIDE SEQUENCE [LARGE SCALE GENOMIC DNA]</scope>
    <source>
        <strain evidence="12">DOLJORAL78_50_517</strain>
    </source>
</reference>
<proteinExistence type="inferred from homology"/>
<dbReference type="GO" id="GO:0016987">
    <property type="term" value="F:sigma factor activity"/>
    <property type="evidence" value="ECO:0007669"/>
    <property type="project" value="UniProtKB-UniRule"/>
</dbReference>